<dbReference type="GO" id="GO:0008970">
    <property type="term" value="F:phospholipase A1 activity"/>
    <property type="evidence" value="ECO:0007669"/>
    <property type="project" value="InterPro"/>
</dbReference>
<feature type="region of interest" description="Disordered" evidence="1">
    <location>
        <begin position="56"/>
        <end position="77"/>
    </location>
</feature>
<feature type="chain" id="PRO_5040801556" description="Fungal lipase-type domain-containing protein" evidence="2">
    <location>
        <begin position="18"/>
        <end position="712"/>
    </location>
</feature>
<proteinExistence type="predicted"/>
<keyword evidence="2" id="KW-0732">Signal</keyword>
<dbReference type="OrthoDB" id="438440at2759"/>
<evidence type="ECO:0000256" key="2">
    <source>
        <dbReference type="SAM" id="SignalP"/>
    </source>
</evidence>
<feature type="domain" description="Fungal lipase-type" evidence="3">
    <location>
        <begin position="418"/>
        <end position="508"/>
    </location>
</feature>
<feature type="compositionally biased region" description="Pro residues" evidence="1">
    <location>
        <begin position="102"/>
        <end position="131"/>
    </location>
</feature>
<reference evidence="5" key="1">
    <citation type="journal article" date="2023" name="Commun. Biol.">
        <title>Genome analysis of Parmales, the sister group of diatoms, reveals the evolutionary specialization of diatoms from phago-mixotrophs to photoautotrophs.</title>
        <authorList>
            <person name="Ban H."/>
            <person name="Sato S."/>
            <person name="Yoshikawa S."/>
            <person name="Yamada K."/>
            <person name="Nakamura Y."/>
            <person name="Ichinomiya M."/>
            <person name="Sato N."/>
            <person name="Blanc-Mathieu R."/>
            <person name="Endo H."/>
            <person name="Kuwata A."/>
            <person name="Ogata H."/>
        </authorList>
    </citation>
    <scope>NUCLEOTIDE SEQUENCE [LARGE SCALE GENOMIC DNA]</scope>
    <source>
        <strain evidence="5">NIES 3700</strain>
    </source>
</reference>
<accession>A0A9W7E490</accession>
<sequence length="712" mass="78370">MCALFVLLVFLVGPAAPFLHFSSSRNFLLSSHTRNSNTIHNTKYTKFGPDALRLYSSNDPNTEPSVRPNIKPKKKPKKNILKLDLDTSKLLKALESWTQTSPSPPTQKLPYEPPPPPPPPAQAPTSSPTPPSKASTQKSSPPKANYAEIINVDAFLQANNEDPEELLRNKILASANSNTKRAKGSPLLKAPLSSPKNDILSWNDFVKNLQFLSSPPSSPDSSAQTQNVDSVLESVTKNLEGFINTGSQSNIVEVLLKEASKNILSNRGGLKAASENIIATAEKIAREQGLDLSDAATQARAAQSYTEEIVELANSVLSNGYYSNNEDAFFKGYDVDELTSLDFEIVQGAKYADLAGAIYDDDMVSEVHKLEHSVVTTGISKDVQWLISDHLSDDGILERVLTIKGFDATDAEVDRERLVVEIVKATPTPFGGVEVHTGFLGIAEALYEEVKPFITATSPSHRFVLNGHSIGGSLCCMIMLLISMDEGIPNDRLDDVYIFGAPPIVSEESIQGLLNSNPITRNTEEPVLSLFNFRPDLIKSYVQPWDPVVRLFCRQDPAFPLVGDLGSDGVTLYSSGPSRVLRPLVRSVLIIAPTWPKLRDEYLKTETTALQSVGRQIILMPQTTQYLSDRFASVQVNVPEVGSCASISSSNLLPFLYERFPLDEFSISFVPAALRSFIHHFWPAYTTALADYKKEGEERLTEERQEEGRFLL</sequence>
<dbReference type="AlphaFoldDB" id="A0A9W7E490"/>
<dbReference type="InterPro" id="IPR029058">
    <property type="entry name" value="AB_hydrolase_fold"/>
</dbReference>
<evidence type="ECO:0000313" key="5">
    <source>
        <dbReference type="Proteomes" id="UP001165122"/>
    </source>
</evidence>
<comment type="caution">
    <text evidence="4">The sequence shown here is derived from an EMBL/GenBank/DDBJ whole genome shotgun (WGS) entry which is preliminary data.</text>
</comment>
<dbReference type="PANTHER" id="PTHR46483:SF4">
    <property type="entry name" value="PHOSPHOLIPASE A1 PLIP2, CHLOROPLASTIC"/>
    <property type="match status" value="1"/>
</dbReference>
<dbReference type="GO" id="GO:0006629">
    <property type="term" value="P:lipid metabolic process"/>
    <property type="evidence" value="ECO:0007669"/>
    <property type="project" value="InterPro"/>
</dbReference>
<name>A0A9W7E490_9STRA</name>
<dbReference type="EMBL" id="BRXW01000511">
    <property type="protein sequence ID" value="GMH61768.1"/>
    <property type="molecule type" value="Genomic_DNA"/>
</dbReference>
<evidence type="ECO:0000256" key="1">
    <source>
        <dbReference type="SAM" id="MobiDB-lite"/>
    </source>
</evidence>
<feature type="signal peptide" evidence="2">
    <location>
        <begin position="1"/>
        <end position="17"/>
    </location>
</feature>
<evidence type="ECO:0000313" key="4">
    <source>
        <dbReference type="EMBL" id="GMH61768.1"/>
    </source>
</evidence>
<dbReference type="SUPFAM" id="SSF53474">
    <property type="entry name" value="alpha/beta-Hydrolases"/>
    <property type="match status" value="1"/>
</dbReference>
<protein>
    <recommendedName>
        <fullName evidence="3">Fungal lipase-type domain-containing protein</fullName>
    </recommendedName>
</protein>
<dbReference type="PANTHER" id="PTHR46483">
    <property type="entry name" value="PHOSPHOLIPASE A1 PLIP2, CHLOROPLASTIC"/>
    <property type="match status" value="1"/>
</dbReference>
<dbReference type="InterPro" id="IPR002921">
    <property type="entry name" value="Fungal_lipase-type"/>
</dbReference>
<gene>
    <name evidence="4" type="ORF">TrLO_g7560</name>
</gene>
<evidence type="ECO:0000259" key="3">
    <source>
        <dbReference type="Pfam" id="PF01764"/>
    </source>
</evidence>
<feature type="compositionally biased region" description="Low complexity" evidence="1">
    <location>
        <begin position="132"/>
        <end position="143"/>
    </location>
</feature>
<keyword evidence="5" id="KW-1185">Reference proteome</keyword>
<dbReference type="Gene3D" id="3.40.50.1820">
    <property type="entry name" value="alpha/beta hydrolase"/>
    <property type="match status" value="1"/>
</dbReference>
<dbReference type="Proteomes" id="UP001165122">
    <property type="component" value="Unassembled WGS sequence"/>
</dbReference>
<dbReference type="InterPro" id="IPR043367">
    <property type="entry name" value="PLIP1/2/3"/>
</dbReference>
<organism evidence="4 5">
    <name type="scientific">Triparma laevis f. longispina</name>
    <dbReference type="NCBI Taxonomy" id="1714387"/>
    <lineage>
        <taxon>Eukaryota</taxon>
        <taxon>Sar</taxon>
        <taxon>Stramenopiles</taxon>
        <taxon>Ochrophyta</taxon>
        <taxon>Bolidophyceae</taxon>
        <taxon>Parmales</taxon>
        <taxon>Triparmaceae</taxon>
        <taxon>Triparma</taxon>
    </lineage>
</organism>
<dbReference type="Pfam" id="PF01764">
    <property type="entry name" value="Lipase_3"/>
    <property type="match status" value="1"/>
</dbReference>
<feature type="region of interest" description="Disordered" evidence="1">
    <location>
        <begin position="97"/>
        <end position="143"/>
    </location>
</feature>